<dbReference type="SUPFAM" id="SSF103088">
    <property type="entry name" value="OmpA-like"/>
    <property type="match status" value="1"/>
</dbReference>
<comment type="caution">
    <text evidence="4">The sequence shown here is derived from an EMBL/GenBank/DDBJ whole genome shotgun (WGS) entry which is preliminary data.</text>
</comment>
<dbReference type="Proteomes" id="UP000533637">
    <property type="component" value="Unassembled WGS sequence"/>
</dbReference>
<protein>
    <submittedName>
        <fullName evidence="4">Outer membrane protein OmpA-like peptidoglycan-associated protein</fullName>
    </submittedName>
</protein>
<accession>A0ABR6KWE5</accession>
<feature type="chain" id="PRO_5046307309" evidence="2">
    <location>
        <begin position="23"/>
        <end position="475"/>
    </location>
</feature>
<keyword evidence="5" id="KW-1185">Reference proteome</keyword>
<dbReference type="InterPro" id="IPR036737">
    <property type="entry name" value="OmpA-like_sf"/>
</dbReference>
<evidence type="ECO:0000313" key="4">
    <source>
        <dbReference type="EMBL" id="MBB4625212.1"/>
    </source>
</evidence>
<name>A0ABR6KWE5_9BACT</name>
<evidence type="ECO:0000256" key="2">
    <source>
        <dbReference type="SAM" id="SignalP"/>
    </source>
</evidence>
<dbReference type="Gene3D" id="3.30.1330.60">
    <property type="entry name" value="OmpA-like domain"/>
    <property type="match status" value="1"/>
</dbReference>
<dbReference type="InterPro" id="IPR024480">
    <property type="entry name" value="DUF3868"/>
</dbReference>
<feature type="signal peptide" evidence="2">
    <location>
        <begin position="1"/>
        <end position="22"/>
    </location>
</feature>
<evidence type="ECO:0000259" key="3">
    <source>
        <dbReference type="Pfam" id="PF12984"/>
    </source>
</evidence>
<evidence type="ECO:0000313" key="5">
    <source>
        <dbReference type="Proteomes" id="UP000533637"/>
    </source>
</evidence>
<keyword evidence="2" id="KW-0732">Signal</keyword>
<feature type="domain" description="DUF3868" evidence="3">
    <location>
        <begin position="7"/>
        <end position="90"/>
    </location>
</feature>
<sequence>MKKNNILIMTAGLLLSAVTAGAQEIVVKDKIVEKAGSALVMGMTLDLSQIRLAGNRSIVCTPVIVRGDSIRPLAPVIINGRSRHILYERTGRNRQENQEIELRRRNGKEQTVDYQVRTPYASWMNNAEVALVTDECGCGWEAMQSNRSPLFAIQLEKPIMTPFLCYQTPKMETVKARAKEGSAFLDFPVGKTTIAPDYRDNRAELAKIRETVESVRNDPYATITEVYIKGFASPEGSYKSNSYLAENRAKALSDYVKGLYHFDRATFTVDFEPEDWDGLAAHIETSGLADKAELLDIIRADQPADLDQKEWKLKTLNGGASYPAILRDIYPSLRHSDYAVKYTIRNFSVEEAKELIYTDPKQLSLDEMFRVAQTYEPGSDQYNEVFEIAVRMYPDDPVSNLNAANTAIGNKQLAQAKRYLSKAADSPEKQLAEASIVMLEGDLDRAEQLLDRLKGTPSVSEAVEKNLEQIRLWRE</sequence>
<evidence type="ECO:0000256" key="1">
    <source>
        <dbReference type="SAM" id="Coils"/>
    </source>
</evidence>
<dbReference type="InterPro" id="IPR011990">
    <property type="entry name" value="TPR-like_helical_dom_sf"/>
</dbReference>
<dbReference type="RefSeq" id="WP_183672514.1">
    <property type="nucleotide sequence ID" value="NZ_BMPB01000023.1"/>
</dbReference>
<feature type="coiled-coil region" evidence="1">
    <location>
        <begin position="429"/>
        <end position="456"/>
    </location>
</feature>
<dbReference type="Gene3D" id="1.25.40.10">
    <property type="entry name" value="Tetratricopeptide repeat domain"/>
    <property type="match status" value="1"/>
</dbReference>
<proteinExistence type="predicted"/>
<reference evidence="4 5" key="1">
    <citation type="submission" date="2020-08" db="EMBL/GenBank/DDBJ databases">
        <title>Genomic Encyclopedia of Type Strains, Phase IV (KMG-IV): sequencing the most valuable type-strain genomes for metagenomic binning, comparative biology and taxonomic classification.</title>
        <authorList>
            <person name="Goeker M."/>
        </authorList>
    </citation>
    <scope>NUCLEOTIDE SEQUENCE [LARGE SCALE GENOMIC DNA]</scope>
    <source>
        <strain evidence="4 5">DSM 102983</strain>
    </source>
</reference>
<organism evidence="4 5">
    <name type="scientific">Parabacteroides faecis</name>
    <dbReference type="NCBI Taxonomy" id="1217282"/>
    <lineage>
        <taxon>Bacteria</taxon>
        <taxon>Pseudomonadati</taxon>
        <taxon>Bacteroidota</taxon>
        <taxon>Bacteroidia</taxon>
        <taxon>Bacteroidales</taxon>
        <taxon>Tannerellaceae</taxon>
        <taxon>Parabacteroides</taxon>
    </lineage>
</organism>
<dbReference type="Pfam" id="PF12984">
    <property type="entry name" value="DUF3868"/>
    <property type="match status" value="1"/>
</dbReference>
<dbReference type="EMBL" id="JACHOC010000015">
    <property type="protein sequence ID" value="MBB4625212.1"/>
    <property type="molecule type" value="Genomic_DNA"/>
</dbReference>
<gene>
    <name evidence="4" type="ORF">GGQ57_005164</name>
</gene>
<keyword evidence="1" id="KW-0175">Coiled coil</keyword>